<name>A0A1L9S8U3_9EURO</name>
<dbReference type="Proteomes" id="UP000184188">
    <property type="component" value="Unassembled WGS sequence"/>
</dbReference>
<evidence type="ECO:0000313" key="1">
    <source>
        <dbReference type="EMBL" id="OJJ43577.1"/>
    </source>
</evidence>
<dbReference type="STRING" id="1073090.A0A1L9S8U3"/>
<dbReference type="VEuPathDB" id="FungiDB:ASPZODRAFT_145931"/>
<gene>
    <name evidence="1" type="ORF">ASPZODRAFT_145931</name>
</gene>
<reference evidence="2" key="1">
    <citation type="journal article" date="2017" name="Genome Biol.">
        <title>Comparative genomics reveals high biological diversity and specific adaptations in the industrially and medically important fungal genus Aspergillus.</title>
        <authorList>
            <person name="de Vries R.P."/>
            <person name="Riley R."/>
            <person name="Wiebenga A."/>
            <person name="Aguilar-Osorio G."/>
            <person name="Amillis S."/>
            <person name="Uchima C.A."/>
            <person name="Anderluh G."/>
            <person name="Asadollahi M."/>
            <person name="Askin M."/>
            <person name="Barry K."/>
            <person name="Battaglia E."/>
            <person name="Bayram O."/>
            <person name="Benocci T."/>
            <person name="Braus-Stromeyer S.A."/>
            <person name="Caldana C."/>
            <person name="Canovas D."/>
            <person name="Cerqueira G.C."/>
            <person name="Chen F."/>
            <person name="Chen W."/>
            <person name="Choi C."/>
            <person name="Clum A."/>
            <person name="Dos Santos R.A."/>
            <person name="Damasio A.R."/>
            <person name="Diallinas G."/>
            <person name="Emri T."/>
            <person name="Fekete E."/>
            <person name="Flipphi M."/>
            <person name="Freyberg S."/>
            <person name="Gallo A."/>
            <person name="Gournas C."/>
            <person name="Habgood R."/>
            <person name="Hainaut M."/>
            <person name="Harispe M.L."/>
            <person name="Henrissat B."/>
            <person name="Hilden K.S."/>
            <person name="Hope R."/>
            <person name="Hossain A."/>
            <person name="Karabika E."/>
            <person name="Karaffa L."/>
            <person name="Karanyi Z."/>
            <person name="Krasevec N."/>
            <person name="Kuo A."/>
            <person name="Kusch H."/>
            <person name="LaButti K."/>
            <person name="Lagendijk E.L."/>
            <person name="Lapidus A."/>
            <person name="Levasseur A."/>
            <person name="Lindquist E."/>
            <person name="Lipzen A."/>
            <person name="Logrieco A.F."/>
            <person name="MacCabe A."/>
            <person name="Maekelae M.R."/>
            <person name="Malavazi I."/>
            <person name="Melin P."/>
            <person name="Meyer V."/>
            <person name="Mielnichuk N."/>
            <person name="Miskei M."/>
            <person name="Molnar A.P."/>
            <person name="Mule G."/>
            <person name="Ngan C.Y."/>
            <person name="Orejas M."/>
            <person name="Orosz E."/>
            <person name="Ouedraogo J.P."/>
            <person name="Overkamp K.M."/>
            <person name="Park H.-S."/>
            <person name="Perrone G."/>
            <person name="Piumi F."/>
            <person name="Punt P.J."/>
            <person name="Ram A.F."/>
            <person name="Ramon A."/>
            <person name="Rauscher S."/>
            <person name="Record E."/>
            <person name="Riano-Pachon D.M."/>
            <person name="Robert V."/>
            <person name="Roehrig J."/>
            <person name="Ruller R."/>
            <person name="Salamov A."/>
            <person name="Salih N.S."/>
            <person name="Samson R.A."/>
            <person name="Sandor E."/>
            <person name="Sanguinetti M."/>
            <person name="Schuetze T."/>
            <person name="Sepcic K."/>
            <person name="Shelest E."/>
            <person name="Sherlock G."/>
            <person name="Sophianopoulou V."/>
            <person name="Squina F.M."/>
            <person name="Sun H."/>
            <person name="Susca A."/>
            <person name="Todd R.B."/>
            <person name="Tsang A."/>
            <person name="Unkles S.E."/>
            <person name="van de Wiele N."/>
            <person name="van Rossen-Uffink D."/>
            <person name="Oliveira J.V."/>
            <person name="Vesth T.C."/>
            <person name="Visser J."/>
            <person name="Yu J.-H."/>
            <person name="Zhou M."/>
            <person name="Andersen M.R."/>
            <person name="Archer D.B."/>
            <person name="Baker S.E."/>
            <person name="Benoit I."/>
            <person name="Brakhage A.A."/>
            <person name="Braus G.H."/>
            <person name="Fischer R."/>
            <person name="Frisvad J.C."/>
            <person name="Goldman G.H."/>
            <person name="Houbraken J."/>
            <person name="Oakley B."/>
            <person name="Pocsi I."/>
            <person name="Scazzocchio C."/>
            <person name="Seiboth B."/>
            <person name="vanKuyk P.A."/>
            <person name="Wortman J."/>
            <person name="Dyer P.S."/>
            <person name="Grigoriev I.V."/>
        </authorList>
    </citation>
    <scope>NUCLEOTIDE SEQUENCE [LARGE SCALE GENOMIC DNA]</scope>
    <source>
        <strain evidence="2">CBS 506.65</strain>
    </source>
</reference>
<sequence length="186" mass="21518">MDEVTEYRRWISLQWWLAVLNHSQVPRDDSERLSVSVDHSVSKEIRCPQRDFHVQLITKVLEGFVGITSTVLQALEVVLKALVDTAQHATQDNEIKTIVFQRYEYIPAAETVMSFVRVVSFILTENLRAIGNKKTETEIVCRIEYKEYEAMFSSNQWAGITLMIKDVDKKIMQDFVKKSTINCSIN</sequence>
<dbReference type="OrthoDB" id="4467198at2759"/>
<dbReference type="RefSeq" id="XP_022578087.1">
    <property type="nucleotide sequence ID" value="XM_022725129.1"/>
</dbReference>
<accession>A0A1L9S8U3</accession>
<organism evidence="1 2">
    <name type="scientific">Penicilliopsis zonata CBS 506.65</name>
    <dbReference type="NCBI Taxonomy" id="1073090"/>
    <lineage>
        <taxon>Eukaryota</taxon>
        <taxon>Fungi</taxon>
        <taxon>Dikarya</taxon>
        <taxon>Ascomycota</taxon>
        <taxon>Pezizomycotina</taxon>
        <taxon>Eurotiomycetes</taxon>
        <taxon>Eurotiomycetidae</taxon>
        <taxon>Eurotiales</taxon>
        <taxon>Aspergillaceae</taxon>
        <taxon>Penicilliopsis</taxon>
    </lineage>
</organism>
<protein>
    <submittedName>
        <fullName evidence="1">Uncharacterized protein</fullName>
    </submittedName>
</protein>
<dbReference type="EMBL" id="KV878351">
    <property type="protein sequence ID" value="OJJ43577.1"/>
    <property type="molecule type" value="Genomic_DNA"/>
</dbReference>
<keyword evidence="2" id="KW-1185">Reference proteome</keyword>
<dbReference type="AlphaFoldDB" id="A0A1L9S8U3"/>
<evidence type="ECO:0000313" key="2">
    <source>
        <dbReference type="Proteomes" id="UP000184188"/>
    </source>
</evidence>
<proteinExistence type="predicted"/>
<dbReference type="GeneID" id="34611594"/>